<evidence type="ECO:0000313" key="6">
    <source>
        <dbReference type="Proteomes" id="UP000779900"/>
    </source>
</evidence>
<protein>
    <submittedName>
        <fullName evidence="5">Tetratricopeptide repeat protein</fullName>
    </submittedName>
</protein>
<dbReference type="EMBL" id="VGIR01000022">
    <property type="protein sequence ID" value="MBM3331196.1"/>
    <property type="molecule type" value="Genomic_DNA"/>
</dbReference>
<evidence type="ECO:0000256" key="1">
    <source>
        <dbReference type="ARBA" id="ARBA00022737"/>
    </source>
</evidence>
<dbReference type="Proteomes" id="UP000779900">
    <property type="component" value="Unassembled WGS sequence"/>
</dbReference>
<dbReference type="AlphaFoldDB" id="A0A938BPH7"/>
<proteinExistence type="predicted"/>
<feature type="signal peptide" evidence="4">
    <location>
        <begin position="1"/>
        <end position="34"/>
    </location>
</feature>
<sequence length="556" mass="60913">MTKLEGRMTNPARSPKAVRAALLLAALGLAAANAQSYTSGVILERAGQFERALEEYRLVLSKSPQERPAYEGFARLAKQLGQLDTLVAVSRRLGRQFPEVSDYSFGLVGGLLAMKRTADARAEARRAAERWPDRLAQLAEVFAGHEDFAQAIEYYEQARKRGGDAFSIADRLLDLRLAAGQPGPAAREMVSVLNSSPHLFDRYRQKLSALAVRGGAAVTGELEKVQDQRVRGRALAVVYLAIKKDAEAVRVLKPVLTVQEFYQFARDCEAQGALRAALAVYQEQKAHVDAARVLRLMGRVREAQAELVMDGGAAAQFELGELYRDQRDYGAAAETYQRFLSRQPGHEPAGFGLASALLGLGRTEPARAAARKTGTLSDRLLLIVARTFFYEGQFDSSGVYVAELVRRFPQSSLANDGLELAAMTGSGDRARELAGLLLAYETGAVDSGKVKALSEGNDPVAEQACFLLARSLRREHRPKDALAVLDRYRQRFGSSALAPRARLEQAVLYLDDLKDEGKYRETLEQLIIEYPGSAYVPVARSLLDATARPLTPEGIR</sequence>
<dbReference type="SUPFAM" id="SSF48452">
    <property type="entry name" value="TPR-like"/>
    <property type="match status" value="2"/>
</dbReference>
<feature type="repeat" description="TPR" evidence="3">
    <location>
        <begin position="313"/>
        <end position="346"/>
    </location>
</feature>
<evidence type="ECO:0000256" key="4">
    <source>
        <dbReference type="SAM" id="SignalP"/>
    </source>
</evidence>
<dbReference type="PROSITE" id="PS50005">
    <property type="entry name" value="TPR"/>
    <property type="match status" value="1"/>
</dbReference>
<evidence type="ECO:0000256" key="2">
    <source>
        <dbReference type="ARBA" id="ARBA00022803"/>
    </source>
</evidence>
<dbReference type="InterPro" id="IPR019734">
    <property type="entry name" value="TPR_rpt"/>
</dbReference>
<keyword evidence="4" id="KW-0732">Signal</keyword>
<organism evidence="5 6">
    <name type="scientific">candidate division WOR-3 bacterium</name>
    <dbReference type="NCBI Taxonomy" id="2052148"/>
    <lineage>
        <taxon>Bacteria</taxon>
        <taxon>Bacteria division WOR-3</taxon>
    </lineage>
</organism>
<comment type="caution">
    <text evidence="5">The sequence shown here is derived from an EMBL/GenBank/DDBJ whole genome shotgun (WGS) entry which is preliminary data.</text>
</comment>
<dbReference type="Pfam" id="PF13174">
    <property type="entry name" value="TPR_6"/>
    <property type="match status" value="2"/>
</dbReference>
<keyword evidence="2 3" id="KW-0802">TPR repeat</keyword>
<accession>A0A938BPH7</accession>
<keyword evidence="1" id="KW-0677">Repeat</keyword>
<dbReference type="SMART" id="SM00028">
    <property type="entry name" value="TPR"/>
    <property type="match status" value="3"/>
</dbReference>
<dbReference type="PANTHER" id="PTHR45586">
    <property type="entry name" value="TPR REPEAT-CONTAINING PROTEIN PA4667"/>
    <property type="match status" value="1"/>
</dbReference>
<dbReference type="InterPro" id="IPR051012">
    <property type="entry name" value="CellSynth/LPSAsmb/PSIAsmb"/>
</dbReference>
<gene>
    <name evidence="5" type="ORF">FJY68_05000</name>
</gene>
<dbReference type="InterPro" id="IPR011990">
    <property type="entry name" value="TPR-like_helical_dom_sf"/>
</dbReference>
<evidence type="ECO:0000313" key="5">
    <source>
        <dbReference type="EMBL" id="MBM3331196.1"/>
    </source>
</evidence>
<reference evidence="5" key="1">
    <citation type="submission" date="2019-03" db="EMBL/GenBank/DDBJ databases">
        <title>Lake Tanganyika Metagenome-Assembled Genomes (MAGs).</title>
        <authorList>
            <person name="Tran P."/>
        </authorList>
    </citation>
    <scope>NUCLEOTIDE SEQUENCE</scope>
    <source>
        <strain evidence="5">K_DeepCast_150m_m2_040</strain>
    </source>
</reference>
<feature type="chain" id="PRO_5036953203" evidence="4">
    <location>
        <begin position="35"/>
        <end position="556"/>
    </location>
</feature>
<dbReference type="Gene3D" id="1.25.40.10">
    <property type="entry name" value="Tetratricopeptide repeat domain"/>
    <property type="match status" value="3"/>
</dbReference>
<dbReference type="PANTHER" id="PTHR45586:SF1">
    <property type="entry name" value="LIPOPOLYSACCHARIDE ASSEMBLY PROTEIN B"/>
    <property type="match status" value="1"/>
</dbReference>
<evidence type="ECO:0000256" key="3">
    <source>
        <dbReference type="PROSITE-ProRule" id="PRU00339"/>
    </source>
</evidence>
<name>A0A938BPH7_UNCW3</name>